<dbReference type="eggNOG" id="ENOG50301VQ">
    <property type="taxonomic scope" value="Bacteria"/>
</dbReference>
<accession>A0A0A1W8N6</accession>
<evidence type="ECO:0000313" key="1">
    <source>
        <dbReference type="EMBL" id="GAM01693.1"/>
    </source>
</evidence>
<keyword evidence="2" id="KW-1185">Reference proteome</keyword>
<gene>
    <name evidence="1" type="ORF">SP5_068_00610</name>
</gene>
<evidence type="ECO:0000313" key="2">
    <source>
        <dbReference type="Proteomes" id="UP000032305"/>
    </source>
</evidence>
<dbReference type="RefSeq" id="WP_042488829.1">
    <property type="nucleotide sequence ID" value="NZ_BBPI01000068.1"/>
</dbReference>
<proteinExistence type="predicted"/>
<reference evidence="1 2" key="1">
    <citation type="submission" date="2014-11" db="EMBL/GenBank/DDBJ databases">
        <title>Whole genome shotgun sequence of Sphingomonas parapaucimobilis NBRC 15100.</title>
        <authorList>
            <person name="Katano-Makiyama Y."/>
            <person name="Hosoyama A."/>
            <person name="Hashimoto M."/>
            <person name="Hosoyama Y."/>
            <person name="Noguchi M."/>
            <person name="Numata M."/>
            <person name="Tsuchikane K."/>
            <person name="Hirakata S."/>
            <person name="Uohara A."/>
            <person name="Shimodaira J."/>
            <person name="Ohji S."/>
            <person name="Ichikawa N."/>
            <person name="Kimura A."/>
            <person name="Yamazoe A."/>
            <person name="Fujita N."/>
        </authorList>
    </citation>
    <scope>NUCLEOTIDE SEQUENCE [LARGE SCALE GENOMIC DNA]</scope>
    <source>
        <strain evidence="1 2">NBRC 15100</strain>
    </source>
</reference>
<protein>
    <recommendedName>
        <fullName evidence="3">DUF3618 domain-containing protein</fullName>
    </recommendedName>
</protein>
<dbReference type="AlphaFoldDB" id="A0A0A1W8N6"/>
<dbReference type="OrthoDB" id="9962427at2"/>
<evidence type="ECO:0008006" key="3">
    <source>
        <dbReference type="Google" id="ProtNLM"/>
    </source>
</evidence>
<name>A0A0A1W8N6_9SPHN</name>
<comment type="caution">
    <text evidence="1">The sequence shown here is derived from an EMBL/GenBank/DDBJ whole genome shotgun (WGS) entry which is preliminary data.</text>
</comment>
<dbReference type="Proteomes" id="UP000032305">
    <property type="component" value="Unassembled WGS sequence"/>
</dbReference>
<organism evidence="1 2">
    <name type="scientific">Sphingomonas parapaucimobilis NBRC 15100</name>
    <dbReference type="NCBI Taxonomy" id="1219049"/>
    <lineage>
        <taxon>Bacteria</taxon>
        <taxon>Pseudomonadati</taxon>
        <taxon>Pseudomonadota</taxon>
        <taxon>Alphaproteobacteria</taxon>
        <taxon>Sphingomonadales</taxon>
        <taxon>Sphingomonadaceae</taxon>
        <taxon>Sphingomonas</taxon>
    </lineage>
</organism>
<dbReference type="EMBL" id="BBPI01000068">
    <property type="protein sequence ID" value="GAM01693.1"/>
    <property type="molecule type" value="Genomic_DNA"/>
</dbReference>
<sequence length="83" mass="8793">MTVAEAEIRAAEARERLNGTASRIQARLEPQALAAQAREAGVTAAKCGLESAKSNPAAVAGGVAVIGLLLNRRRIARLFKRKR</sequence>